<dbReference type="PROSITE" id="PS51819">
    <property type="entry name" value="VOC"/>
    <property type="match status" value="1"/>
</dbReference>
<protein>
    <submittedName>
        <fullName evidence="2">Catechol 2,3-dioxygenase</fullName>
    </submittedName>
</protein>
<feature type="domain" description="VOC" evidence="1">
    <location>
        <begin position="6"/>
        <end position="124"/>
    </location>
</feature>
<dbReference type="Proteomes" id="UP000184221">
    <property type="component" value="Unassembled WGS sequence"/>
</dbReference>
<dbReference type="InterPro" id="IPR037523">
    <property type="entry name" value="VOC_core"/>
</dbReference>
<dbReference type="AlphaFoldDB" id="A0A1M5MNT7"/>
<name>A0A1M5MNT7_9RHOB</name>
<dbReference type="EMBL" id="FQXC01000001">
    <property type="protein sequence ID" value="SHG78433.1"/>
    <property type="molecule type" value="Genomic_DNA"/>
</dbReference>
<dbReference type="InterPro" id="IPR029068">
    <property type="entry name" value="Glyas_Bleomycin-R_OHBP_Dase"/>
</dbReference>
<keyword evidence="3" id="KW-1185">Reference proteome</keyword>
<proteinExistence type="predicted"/>
<organism evidence="2 3">
    <name type="scientific">Marivita hallyeonensis</name>
    <dbReference type="NCBI Taxonomy" id="996342"/>
    <lineage>
        <taxon>Bacteria</taxon>
        <taxon>Pseudomonadati</taxon>
        <taxon>Pseudomonadota</taxon>
        <taxon>Alphaproteobacteria</taxon>
        <taxon>Rhodobacterales</taxon>
        <taxon>Roseobacteraceae</taxon>
        <taxon>Marivita</taxon>
    </lineage>
</organism>
<sequence>MKRPESANELTVTFFYYRDLPKAMRFYEDVLGLTLAIDQGWTKIYRICLGGHVGLVDETKGMNKWTADKPVQLCIRVSNVDDWYAYAQARKLKNLSELFANDEIGIRAFVFNDPEGYQIEIQSAIRPGT</sequence>
<dbReference type="CDD" id="cd06587">
    <property type="entry name" value="VOC"/>
    <property type="match status" value="1"/>
</dbReference>
<keyword evidence="2" id="KW-0223">Dioxygenase</keyword>
<dbReference type="SUPFAM" id="SSF54593">
    <property type="entry name" value="Glyoxalase/Bleomycin resistance protein/Dihydroxybiphenyl dioxygenase"/>
    <property type="match status" value="1"/>
</dbReference>
<accession>A0A1M5MNT7</accession>
<dbReference type="InterPro" id="IPR004360">
    <property type="entry name" value="Glyas_Fos-R_dOase_dom"/>
</dbReference>
<keyword evidence="2" id="KW-0560">Oxidoreductase</keyword>
<evidence type="ECO:0000259" key="1">
    <source>
        <dbReference type="PROSITE" id="PS51819"/>
    </source>
</evidence>
<reference evidence="2 3" key="1">
    <citation type="submission" date="2016-11" db="EMBL/GenBank/DDBJ databases">
        <authorList>
            <person name="Jaros S."/>
            <person name="Januszkiewicz K."/>
            <person name="Wedrychowicz H."/>
        </authorList>
    </citation>
    <scope>NUCLEOTIDE SEQUENCE [LARGE SCALE GENOMIC DNA]</scope>
    <source>
        <strain evidence="2 3">DSM 29431</strain>
    </source>
</reference>
<dbReference type="Pfam" id="PF00903">
    <property type="entry name" value="Glyoxalase"/>
    <property type="match status" value="1"/>
</dbReference>
<dbReference type="OrthoDB" id="9792626at2"/>
<gene>
    <name evidence="2" type="ORF">SAMN05443551_0573</name>
</gene>
<dbReference type="GO" id="GO:0051213">
    <property type="term" value="F:dioxygenase activity"/>
    <property type="evidence" value="ECO:0007669"/>
    <property type="project" value="UniProtKB-KW"/>
</dbReference>
<dbReference type="Gene3D" id="3.10.180.10">
    <property type="entry name" value="2,3-Dihydroxybiphenyl 1,2-Dioxygenase, domain 1"/>
    <property type="match status" value="1"/>
</dbReference>
<dbReference type="RefSeq" id="WP_072775989.1">
    <property type="nucleotide sequence ID" value="NZ_FQXC01000001.1"/>
</dbReference>
<evidence type="ECO:0000313" key="3">
    <source>
        <dbReference type="Proteomes" id="UP000184221"/>
    </source>
</evidence>
<evidence type="ECO:0000313" key="2">
    <source>
        <dbReference type="EMBL" id="SHG78433.1"/>
    </source>
</evidence>
<dbReference type="STRING" id="996342.SAMN05443551_0573"/>